<protein>
    <submittedName>
        <fullName evidence="2">Uncharacterized protein</fullName>
    </submittedName>
</protein>
<dbReference type="AlphaFoldDB" id="A0A382H1D2"/>
<keyword evidence="1" id="KW-1133">Transmembrane helix</keyword>
<keyword evidence="1" id="KW-0812">Transmembrane</keyword>
<name>A0A382H1D2_9ZZZZ</name>
<evidence type="ECO:0000256" key="1">
    <source>
        <dbReference type="SAM" id="Phobius"/>
    </source>
</evidence>
<proteinExistence type="predicted"/>
<dbReference type="EMBL" id="UINC01058638">
    <property type="protein sequence ID" value="SVB81126.1"/>
    <property type="molecule type" value="Genomic_DNA"/>
</dbReference>
<accession>A0A382H1D2</accession>
<sequence>MEMSRSEDSSSILGFAVEFAQRHRRIVAAVVYAGVTTASLGVVF</sequence>
<gene>
    <name evidence="2" type="ORF">METZ01_LOCUS233980</name>
</gene>
<organism evidence="2">
    <name type="scientific">marine metagenome</name>
    <dbReference type="NCBI Taxonomy" id="408172"/>
    <lineage>
        <taxon>unclassified sequences</taxon>
        <taxon>metagenomes</taxon>
        <taxon>ecological metagenomes</taxon>
    </lineage>
</organism>
<reference evidence="2" key="1">
    <citation type="submission" date="2018-05" db="EMBL/GenBank/DDBJ databases">
        <authorList>
            <person name="Lanie J.A."/>
            <person name="Ng W.-L."/>
            <person name="Kazmierczak K.M."/>
            <person name="Andrzejewski T.M."/>
            <person name="Davidsen T.M."/>
            <person name="Wayne K.J."/>
            <person name="Tettelin H."/>
            <person name="Glass J.I."/>
            <person name="Rusch D."/>
            <person name="Podicherti R."/>
            <person name="Tsui H.-C.T."/>
            <person name="Winkler M.E."/>
        </authorList>
    </citation>
    <scope>NUCLEOTIDE SEQUENCE</scope>
</reference>
<evidence type="ECO:0000313" key="2">
    <source>
        <dbReference type="EMBL" id="SVB81126.1"/>
    </source>
</evidence>
<feature type="non-terminal residue" evidence="2">
    <location>
        <position position="44"/>
    </location>
</feature>
<keyword evidence="1" id="KW-0472">Membrane</keyword>
<feature type="transmembrane region" description="Helical" evidence="1">
    <location>
        <begin position="26"/>
        <end position="43"/>
    </location>
</feature>